<dbReference type="SUPFAM" id="SSF54523">
    <property type="entry name" value="Pili subunits"/>
    <property type="match status" value="1"/>
</dbReference>
<reference evidence="7 8" key="1">
    <citation type="submission" date="2023-07" db="EMBL/GenBank/DDBJ databases">
        <title>Sorghum-associated microbial communities from plants grown in Nebraska, USA.</title>
        <authorList>
            <person name="Schachtman D."/>
        </authorList>
    </citation>
    <scope>NUCLEOTIDE SEQUENCE [LARGE SCALE GENOMIC DNA]</scope>
    <source>
        <strain evidence="7 8">584</strain>
    </source>
</reference>
<dbReference type="Pfam" id="PF07963">
    <property type="entry name" value="N_methyl"/>
    <property type="match status" value="1"/>
</dbReference>
<name>A0ABU1JTI1_9PROT</name>
<evidence type="ECO:0000256" key="2">
    <source>
        <dbReference type="ARBA" id="ARBA00022481"/>
    </source>
</evidence>
<gene>
    <name evidence="7" type="ORF">E9232_003410</name>
</gene>
<dbReference type="RefSeq" id="WP_309795657.1">
    <property type="nucleotide sequence ID" value="NZ_JAVDPW010000005.1"/>
</dbReference>
<evidence type="ECO:0000256" key="5">
    <source>
        <dbReference type="ARBA" id="ARBA00023136"/>
    </source>
</evidence>
<evidence type="ECO:0000313" key="8">
    <source>
        <dbReference type="Proteomes" id="UP001262410"/>
    </source>
</evidence>
<evidence type="ECO:0000256" key="1">
    <source>
        <dbReference type="ARBA" id="ARBA00004167"/>
    </source>
</evidence>
<proteinExistence type="predicted"/>
<dbReference type="PRINTS" id="PR00885">
    <property type="entry name" value="BCTERIALGSPH"/>
</dbReference>
<keyword evidence="2" id="KW-0488">Methylation</keyword>
<dbReference type="InterPro" id="IPR045584">
    <property type="entry name" value="Pilin-like"/>
</dbReference>
<dbReference type="PROSITE" id="PS00409">
    <property type="entry name" value="PROKAR_NTER_METHYL"/>
    <property type="match status" value="1"/>
</dbReference>
<keyword evidence="5 6" id="KW-0472">Membrane</keyword>
<dbReference type="Proteomes" id="UP001262410">
    <property type="component" value="Unassembled WGS sequence"/>
</dbReference>
<protein>
    <submittedName>
        <fullName evidence="7">General secretion pathway protein H</fullName>
    </submittedName>
</protein>
<dbReference type="InterPro" id="IPR012902">
    <property type="entry name" value="N_methyl_site"/>
</dbReference>
<evidence type="ECO:0000256" key="4">
    <source>
        <dbReference type="ARBA" id="ARBA00022989"/>
    </source>
</evidence>
<accession>A0ABU1JTI1</accession>
<feature type="transmembrane region" description="Helical" evidence="6">
    <location>
        <begin position="12"/>
        <end position="34"/>
    </location>
</feature>
<evidence type="ECO:0000256" key="3">
    <source>
        <dbReference type="ARBA" id="ARBA00022692"/>
    </source>
</evidence>
<evidence type="ECO:0000256" key="6">
    <source>
        <dbReference type="SAM" id="Phobius"/>
    </source>
</evidence>
<dbReference type="InterPro" id="IPR002416">
    <property type="entry name" value="T2SS_protein-GspH"/>
</dbReference>
<organism evidence="7 8">
    <name type="scientific">Inquilinus ginsengisoli</name>
    <dbReference type="NCBI Taxonomy" id="363840"/>
    <lineage>
        <taxon>Bacteria</taxon>
        <taxon>Pseudomonadati</taxon>
        <taxon>Pseudomonadota</taxon>
        <taxon>Alphaproteobacteria</taxon>
        <taxon>Rhodospirillales</taxon>
        <taxon>Rhodospirillaceae</taxon>
        <taxon>Inquilinus</taxon>
    </lineage>
</organism>
<sequence>MTRHPDAATGFTLIEMLVVLVILGLTMAVVGLAVPEWRTRSALRETAAGLERLLTQAHDAALRQQAPVLVRFDPEARRIGIPALSRWQAVPDGFDLTLTGAAIGRDGDVPALLFLGDGSSSGGILTLGRGDRHLSLRIAWLTGTISQESPP</sequence>
<evidence type="ECO:0000313" key="7">
    <source>
        <dbReference type="EMBL" id="MDR6290884.1"/>
    </source>
</evidence>
<dbReference type="NCBIfam" id="TIGR02532">
    <property type="entry name" value="IV_pilin_GFxxxE"/>
    <property type="match status" value="1"/>
</dbReference>
<keyword evidence="3 6" id="KW-0812">Transmembrane</keyword>
<dbReference type="Gene3D" id="3.30.700.10">
    <property type="entry name" value="Glycoprotein, Type 4 Pilin"/>
    <property type="match status" value="1"/>
</dbReference>
<dbReference type="EMBL" id="JAVDPW010000005">
    <property type="protein sequence ID" value="MDR6290884.1"/>
    <property type="molecule type" value="Genomic_DNA"/>
</dbReference>
<comment type="subcellular location">
    <subcellularLocation>
        <location evidence="1">Membrane</location>
        <topology evidence="1">Single-pass membrane protein</topology>
    </subcellularLocation>
</comment>
<keyword evidence="8" id="KW-1185">Reference proteome</keyword>
<keyword evidence="4 6" id="KW-1133">Transmembrane helix</keyword>
<comment type="caution">
    <text evidence="7">The sequence shown here is derived from an EMBL/GenBank/DDBJ whole genome shotgun (WGS) entry which is preliminary data.</text>
</comment>